<accession>A0A7H0H1B1</accession>
<dbReference type="Gene3D" id="1.10.10.10">
    <property type="entry name" value="Winged helix-like DNA-binding domain superfamily/Winged helix DNA-binding domain"/>
    <property type="match status" value="1"/>
</dbReference>
<dbReference type="Gene3D" id="1.10.1740.10">
    <property type="match status" value="1"/>
</dbReference>
<keyword evidence="7" id="KW-0614">Plasmid</keyword>
<dbReference type="InterPro" id="IPR036388">
    <property type="entry name" value="WH-like_DNA-bd_sf"/>
</dbReference>
<dbReference type="Proteomes" id="UP000516093">
    <property type="component" value="Plasmid p_unnamed1"/>
</dbReference>
<keyword evidence="2" id="KW-0805">Transcription regulation</keyword>
<feature type="domain" description="RNA polymerase sigma-70 region 2" evidence="5">
    <location>
        <begin position="38"/>
        <end position="105"/>
    </location>
</feature>
<organism evidence="7 8">
    <name type="scientific">Hymenobacter qilianensis</name>
    <dbReference type="NCBI Taxonomy" id="1385715"/>
    <lineage>
        <taxon>Bacteria</taxon>
        <taxon>Pseudomonadati</taxon>
        <taxon>Bacteroidota</taxon>
        <taxon>Cytophagia</taxon>
        <taxon>Cytophagales</taxon>
        <taxon>Hymenobacteraceae</taxon>
        <taxon>Hymenobacter</taxon>
    </lineage>
</organism>
<evidence type="ECO:0000313" key="8">
    <source>
        <dbReference type="Proteomes" id="UP000516093"/>
    </source>
</evidence>
<dbReference type="Pfam" id="PF04542">
    <property type="entry name" value="Sigma70_r2"/>
    <property type="match status" value="1"/>
</dbReference>
<evidence type="ECO:0000313" key="7">
    <source>
        <dbReference type="EMBL" id="QNP54327.1"/>
    </source>
</evidence>
<keyword evidence="3" id="KW-0731">Sigma factor</keyword>
<evidence type="ECO:0000256" key="3">
    <source>
        <dbReference type="ARBA" id="ARBA00023082"/>
    </source>
</evidence>
<dbReference type="SUPFAM" id="SSF88659">
    <property type="entry name" value="Sigma3 and sigma4 domains of RNA polymerase sigma factors"/>
    <property type="match status" value="1"/>
</dbReference>
<dbReference type="NCBIfam" id="TIGR02937">
    <property type="entry name" value="sigma70-ECF"/>
    <property type="match status" value="1"/>
</dbReference>
<gene>
    <name evidence="7" type="ORF">H9L05_21090</name>
</gene>
<dbReference type="AlphaFoldDB" id="A0A7H0H1B1"/>
<dbReference type="GO" id="GO:0006352">
    <property type="term" value="P:DNA-templated transcription initiation"/>
    <property type="evidence" value="ECO:0007669"/>
    <property type="project" value="InterPro"/>
</dbReference>
<comment type="similarity">
    <text evidence="1">Belongs to the sigma-70 factor family. ECF subfamily.</text>
</comment>
<dbReference type="KEGG" id="hqi:H9L05_21090"/>
<keyword evidence="8" id="KW-1185">Reference proteome</keyword>
<dbReference type="InterPro" id="IPR013324">
    <property type="entry name" value="RNA_pol_sigma_r3/r4-like"/>
</dbReference>
<dbReference type="InterPro" id="IPR013249">
    <property type="entry name" value="RNA_pol_sigma70_r4_t2"/>
</dbReference>
<evidence type="ECO:0000256" key="1">
    <source>
        <dbReference type="ARBA" id="ARBA00010641"/>
    </source>
</evidence>
<dbReference type="PANTHER" id="PTHR43133:SF62">
    <property type="entry name" value="RNA POLYMERASE SIGMA FACTOR SIGZ"/>
    <property type="match status" value="1"/>
</dbReference>
<name>A0A7H0H1B1_9BACT</name>
<dbReference type="InterPro" id="IPR013325">
    <property type="entry name" value="RNA_pol_sigma_r2"/>
</dbReference>
<reference evidence="7 8" key="1">
    <citation type="submission" date="2020-08" db="EMBL/GenBank/DDBJ databases">
        <title>Genome sequence of Hymenobacter qilianensis JCM 19763T.</title>
        <authorList>
            <person name="Hyun D.-W."/>
            <person name="Bae J.-W."/>
        </authorList>
    </citation>
    <scope>NUCLEOTIDE SEQUENCE [LARGE SCALE GENOMIC DNA]</scope>
    <source>
        <strain evidence="7 8">JCM 19763</strain>
        <plasmid evidence="7 8">p_unnamed1</plasmid>
    </source>
</reference>
<dbReference type="InterPro" id="IPR014284">
    <property type="entry name" value="RNA_pol_sigma-70_dom"/>
</dbReference>
<dbReference type="EMBL" id="CP060785">
    <property type="protein sequence ID" value="QNP54327.1"/>
    <property type="molecule type" value="Genomic_DNA"/>
</dbReference>
<sequence>MGRSRTQAPPPPTPMLPSSESALLERLYARDPSAMVDFYDRYGAAMYGLLRRLLRDDALAEDLLQEALVKIWQQFPTYQAAKGSLFTWALTLCRNLALDQLRSRRAHQARQTQSLEGSPALAHASAGFQPEHVGVRELVAQLPPAQRQLLELLYVEGYTVREAAQELELPLGTVRTRTRAALRSLRHAAGQGG</sequence>
<geneLocation type="plasmid" evidence="7 8">
    <name>p_unnamed1</name>
</geneLocation>
<evidence type="ECO:0000256" key="2">
    <source>
        <dbReference type="ARBA" id="ARBA00023015"/>
    </source>
</evidence>
<protein>
    <submittedName>
        <fullName evidence="7">Sigma-70 family RNA polymerase sigma factor</fullName>
    </submittedName>
</protein>
<dbReference type="Pfam" id="PF08281">
    <property type="entry name" value="Sigma70_r4_2"/>
    <property type="match status" value="1"/>
</dbReference>
<dbReference type="InterPro" id="IPR039425">
    <property type="entry name" value="RNA_pol_sigma-70-like"/>
</dbReference>
<dbReference type="CDD" id="cd06171">
    <property type="entry name" value="Sigma70_r4"/>
    <property type="match status" value="1"/>
</dbReference>
<dbReference type="SUPFAM" id="SSF88946">
    <property type="entry name" value="Sigma2 domain of RNA polymerase sigma factors"/>
    <property type="match status" value="1"/>
</dbReference>
<dbReference type="GO" id="GO:0003677">
    <property type="term" value="F:DNA binding"/>
    <property type="evidence" value="ECO:0007669"/>
    <property type="project" value="InterPro"/>
</dbReference>
<feature type="domain" description="RNA polymerase sigma factor 70 region 4 type 2" evidence="6">
    <location>
        <begin position="135"/>
        <end position="185"/>
    </location>
</feature>
<dbReference type="GO" id="GO:0016987">
    <property type="term" value="F:sigma factor activity"/>
    <property type="evidence" value="ECO:0007669"/>
    <property type="project" value="UniProtKB-KW"/>
</dbReference>
<keyword evidence="4" id="KW-0804">Transcription</keyword>
<evidence type="ECO:0000256" key="4">
    <source>
        <dbReference type="ARBA" id="ARBA00023163"/>
    </source>
</evidence>
<dbReference type="InterPro" id="IPR007627">
    <property type="entry name" value="RNA_pol_sigma70_r2"/>
</dbReference>
<evidence type="ECO:0000259" key="5">
    <source>
        <dbReference type="Pfam" id="PF04542"/>
    </source>
</evidence>
<proteinExistence type="inferred from homology"/>
<dbReference type="PANTHER" id="PTHR43133">
    <property type="entry name" value="RNA POLYMERASE ECF-TYPE SIGMA FACTO"/>
    <property type="match status" value="1"/>
</dbReference>
<evidence type="ECO:0000259" key="6">
    <source>
        <dbReference type="Pfam" id="PF08281"/>
    </source>
</evidence>